<gene>
    <name evidence="1" type="ORF">BG04_1703</name>
</gene>
<dbReference type="Proteomes" id="UP000031829">
    <property type="component" value="Chromosome"/>
</dbReference>
<name>A0A0B6A9H5_PRIM2</name>
<dbReference type="EMBL" id="CP009920">
    <property type="protein sequence ID" value="AJI20206.1"/>
    <property type="molecule type" value="Genomic_DNA"/>
</dbReference>
<protein>
    <submittedName>
        <fullName evidence="1">Putative membrane protein</fullName>
    </submittedName>
</protein>
<dbReference type="RefSeq" id="WP_013059387.1">
    <property type="nucleotide sequence ID" value="NZ_BCVB01000008.1"/>
</dbReference>
<sequence>MRRFLQFYFMFSSLFCFGSVFVLLMSQEYYFAPLFLTLGCLNIFLFKVYIQESRKDKQAAPEKPKPTI</sequence>
<accession>A0A0B6A9H5</accession>
<evidence type="ECO:0000313" key="2">
    <source>
        <dbReference type="Proteomes" id="UP000031829"/>
    </source>
</evidence>
<evidence type="ECO:0000313" key="1">
    <source>
        <dbReference type="EMBL" id="AJI20206.1"/>
    </source>
</evidence>
<dbReference type="KEGG" id="bmeg:BG04_1703"/>
<dbReference type="HOGENOM" id="CLU_2785255_0_0_9"/>
<dbReference type="GeneID" id="93645169"/>
<reference evidence="1 2" key="1">
    <citation type="journal article" date="2015" name="Genome Announc.">
        <title>Complete genome sequences for 35 biothreat assay-relevant bacillus species.</title>
        <authorList>
            <person name="Johnson S.L."/>
            <person name="Daligault H.E."/>
            <person name="Davenport K.W."/>
            <person name="Jaissle J."/>
            <person name="Frey K.G."/>
            <person name="Ladner J.T."/>
            <person name="Broomall S.M."/>
            <person name="Bishop-Lilly K.A."/>
            <person name="Bruce D.C."/>
            <person name="Gibbons H.S."/>
            <person name="Coyne S.R."/>
            <person name="Lo C.C."/>
            <person name="Meincke L."/>
            <person name="Munk A.C."/>
            <person name="Koroleva G.I."/>
            <person name="Rosenzweig C.N."/>
            <person name="Palacios G.F."/>
            <person name="Redden C.L."/>
            <person name="Minogue T.D."/>
            <person name="Chain P.S."/>
        </authorList>
    </citation>
    <scope>NUCLEOTIDE SEQUENCE [LARGE SCALE GENOMIC DNA]</scope>
    <source>
        <strain evidence="2">ATCC 14581 / DSM 32 / JCM 2506 / NBRC 15308 / NCIMB 9376 / NCTC 10342 / NRRL B-14308 / VKM B-512</strain>
    </source>
</reference>
<proteinExistence type="predicted"/>
<dbReference type="AlphaFoldDB" id="A0A0B6A9H5"/>
<organism evidence="1 2">
    <name type="scientific">Priestia megaterium (strain ATCC 14581 / DSM 32 / CCUG 1817 / JCM 2506 / NBRC 15308 / NCIMB 9376 / NCTC 10342 / NRRL B-14308 / VKM B-512 / Ford 19)</name>
    <name type="common">Bacillus megaterium</name>
    <dbReference type="NCBI Taxonomy" id="1348623"/>
    <lineage>
        <taxon>Bacteria</taxon>
        <taxon>Bacillati</taxon>
        <taxon>Bacillota</taxon>
        <taxon>Bacilli</taxon>
        <taxon>Bacillales</taxon>
        <taxon>Bacillaceae</taxon>
        <taxon>Priestia</taxon>
    </lineage>
</organism>